<dbReference type="Proteomes" id="UP000189739">
    <property type="component" value="Unassembled WGS sequence"/>
</dbReference>
<evidence type="ECO:0000256" key="3">
    <source>
        <dbReference type="ARBA" id="ARBA00022553"/>
    </source>
</evidence>
<reference evidence="7 8" key="1">
    <citation type="submission" date="2016-07" db="EMBL/GenBank/DDBJ databases">
        <title>Genomic analysis of zinc-resistant bacterium Mucilaginibacter pedocola TBZ30.</title>
        <authorList>
            <person name="Huang J."/>
            <person name="Tang J."/>
        </authorList>
    </citation>
    <scope>NUCLEOTIDE SEQUENCE [LARGE SCALE GENOMIC DNA]</scope>
    <source>
        <strain evidence="7 8">TBZ30</strain>
    </source>
</reference>
<comment type="catalytic activity">
    <reaction evidence="1">
        <text>ATP + protein L-histidine = ADP + protein N-phospho-L-histidine.</text>
        <dbReference type="EC" id="2.7.13.3"/>
    </reaction>
</comment>
<dbReference type="SUPFAM" id="SSF55874">
    <property type="entry name" value="ATPase domain of HSP90 chaperone/DNA topoisomerase II/histidine kinase"/>
    <property type="match status" value="1"/>
</dbReference>
<evidence type="ECO:0000256" key="4">
    <source>
        <dbReference type="SAM" id="Coils"/>
    </source>
</evidence>
<dbReference type="InterPro" id="IPR003661">
    <property type="entry name" value="HisK_dim/P_dom"/>
</dbReference>
<dbReference type="AlphaFoldDB" id="A0A1S9P6K1"/>
<dbReference type="STRING" id="1792845.BC343_19285"/>
<dbReference type="InterPro" id="IPR005467">
    <property type="entry name" value="His_kinase_dom"/>
</dbReference>
<dbReference type="Gene3D" id="1.25.40.10">
    <property type="entry name" value="Tetratricopeptide repeat domain"/>
    <property type="match status" value="2"/>
</dbReference>
<dbReference type="SUPFAM" id="SSF48452">
    <property type="entry name" value="TPR-like"/>
    <property type="match status" value="2"/>
</dbReference>
<keyword evidence="4" id="KW-0175">Coiled coil</keyword>
<dbReference type="OrthoDB" id="9810447at2"/>
<keyword evidence="3" id="KW-0597">Phosphoprotein</keyword>
<dbReference type="EMBL" id="MBTF01000039">
    <property type="protein sequence ID" value="OOQ56579.1"/>
    <property type="molecule type" value="Genomic_DNA"/>
</dbReference>
<protein>
    <recommendedName>
        <fullName evidence="2">histidine kinase</fullName>
        <ecNumber evidence="2">2.7.13.3</ecNumber>
    </recommendedName>
</protein>
<feature type="transmembrane region" description="Helical" evidence="5">
    <location>
        <begin position="408"/>
        <end position="426"/>
    </location>
</feature>
<dbReference type="EC" id="2.7.13.3" evidence="2"/>
<sequence length="679" mass="77438">MERLSLSKYYGHIILGTCLLTCIGCDPGRHLRESDPSFVKDISKTIEYNSRNDTAAVKSMITKLLHKISSRSPLDRSRAYGFLAEHALQQRMYSQAETYIDRVQKILYDQPRSKERDLQFAKIYLLKGDVLFAQGLYSYAFQYYYKSRRQVSTEVKTAEDHAFVAQYDQRRGMIAYKQENFLIAARHYKEVLQELKWSDPNTFDRVYETQGALSNLSSCFLKLGHPDSALHYYSSARDLLQGSASKYQNKNEFLAMARGVIIGNMGDAWMMKKDYRRAERCYLEDIRINDRPGRYQQDALMTKLKLARLYMRTQRLQQAGKLLALAGNSPDLADSESLINFLMTRADYAQASGQLAAALRDLRKRSAIRDSVQQARRRLLSANMGGIFHLMELEQEKDTMEKRDDLKTYATILIILMASVIALLLFRNMQNARKRIKDAEARNAELQFALNALEVSNKENAQVSGLLAHDIRNPLHALSTIITLMQAEERTSEDQELLSLGKESIQKINLIVEDILHQKNELDLSMLDCRECDLAALLRHSVALLRFKAAEKQQKIEKTSVRSIHLLIDQHKLWRVMNNILVNAIKFSPIGATIWVELKDMEDHVLICIRDEGIGIPEALQESVFQGSKTAQRTGTSGEKSFGMGLHAARQIIEAHGGTISLYSDGQQGTTFTIRLPKN</sequence>
<keyword evidence="5" id="KW-0812">Transmembrane</keyword>
<dbReference type="CDD" id="cd00075">
    <property type="entry name" value="HATPase"/>
    <property type="match status" value="1"/>
</dbReference>
<dbReference type="SUPFAM" id="SSF47384">
    <property type="entry name" value="Homodimeric domain of signal transducing histidine kinase"/>
    <property type="match status" value="1"/>
</dbReference>
<dbReference type="PRINTS" id="PR00344">
    <property type="entry name" value="BCTRLSENSOR"/>
</dbReference>
<feature type="coiled-coil region" evidence="4">
    <location>
        <begin position="422"/>
        <end position="456"/>
    </location>
</feature>
<evidence type="ECO:0000313" key="7">
    <source>
        <dbReference type="EMBL" id="OOQ56579.1"/>
    </source>
</evidence>
<dbReference type="InterPro" id="IPR019734">
    <property type="entry name" value="TPR_rpt"/>
</dbReference>
<evidence type="ECO:0000313" key="8">
    <source>
        <dbReference type="Proteomes" id="UP000189739"/>
    </source>
</evidence>
<dbReference type="PROSITE" id="PS50109">
    <property type="entry name" value="HIS_KIN"/>
    <property type="match status" value="1"/>
</dbReference>
<feature type="domain" description="Histidine kinase" evidence="6">
    <location>
        <begin position="466"/>
        <end position="679"/>
    </location>
</feature>
<dbReference type="InterPro" id="IPR036097">
    <property type="entry name" value="HisK_dim/P_sf"/>
</dbReference>
<dbReference type="InterPro" id="IPR011990">
    <property type="entry name" value="TPR-like_helical_dom_sf"/>
</dbReference>
<comment type="caution">
    <text evidence="7">The sequence shown here is derived from an EMBL/GenBank/DDBJ whole genome shotgun (WGS) entry which is preliminary data.</text>
</comment>
<dbReference type="PANTHER" id="PTHR43547:SF2">
    <property type="entry name" value="HYBRID SIGNAL TRANSDUCTION HISTIDINE KINASE C"/>
    <property type="match status" value="1"/>
</dbReference>
<dbReference type="Pfam" id="PF00512">
    <property type="entry name" value="HisKA"/>
    <property type="match status" value="1"/>
</dbReference>
<keyword evidence="5" id="KW-1133">Transmembrane helix</keyword>
<evidence type="ECO:0000259" key="6">
    <source>
        <dbReference type="PROSITE" id="PS50109"/>
    </source>
</evidence>
<dbReference type="SMART" id="SM00387">
    <property type="entry name" value="HATPase_c"/>
    <property type="match status" value="1"/>
</dbReference>
<accession>A0A1S9P6K1</accession>
<dbReference type="CDD" id="cd00082">
    <property type="entry name" value="HisKA"/>
    <property type="match status" value="1"/>
</dbReference>
<dbReference type="PANTHER" id="PTHR43547">
    <property type="entry name" value="TWO-COMPONENT HISTIDINE KINASE"/>
    <property type="match status" value="1"/>
</dbReference>
<keyword evidence="5" id="KW-0472">Membrane</keyword>
<dbReference type="SMART" id="SM00388">
    <property type="entry name" value="HisKA"/>
    <property type="match status" value="1"/>
</dbReference>
<dbReference type="InterPro" id="IPR004358">
    <property type="entry name" value="Sig_transdc_His_kin-like_C"/>
</dbReference>
<dbReference type="SMART" id="SM00028">
    <property type="entry name" value="TPR"/>
    <property type="match status" value="4"/>
</dbReference>
<dbReference type="Gene3D" id="1.10.287.130">
    <property type="match status" value="1"/>
</dbReference>
<dbReference type="Gene3D" id="3.30.565.10">
    <property type="entry name" value="Histidine kinase-like ATPase, C-terminal domain"/>
    <property type="match status" value="1"/>
</dbReference>
<proteinExistence type="predicted"/>
<gene>
    <name evidence="7" type="ORF">BC343_19285</name>
</gene>
<dbReference type="Pfam" id="PF02518">
    <property type="entry name" value="HATPase_c"/>
    <property type="match status" value="1"/>
</dbReference>
<name>A0A1S9P6K1_9SPHI</name>
<evidence type="ECO:0000256" key="2">
    <source>
        <dbReference type="ARBA" id="ARBA00012438"/>
    </source>
</evidence>
<dbReference type="InterPro" id="IPR003594">
    <property type="entry name" value="HATPase_dom"/>
</dbReference>
<organism evidence="7 8">
    <name type="scientific">Mucilaginibacter pedocola</name>
    <dbReference type="NCBI Taxonomy" id="1792845"/>
    <lineage>
        <taxon>Bacteria</taxon>
        <taxon>Pseudomonadati</taxon>
        <taxon>Bacteroidota</taxon>
        <taxon>Sphingobacteriia</taxon>
        <taxon>Sphingobacteriales</taxon>
        <taxon>Sphingobacteriaceae</taxon>
        <taxon>Mucilaginibacter</taxon>
    </lineage>
</organism>
<dbReference type="InterPro" id="IPR036890">
    <property type="entry name" value="HATPase_C_sf"/>
</dbReference>
<keyword evidence="8" id="KW-1185">Reference proteome</keyword>
<evidence type="ECO:0000256" key="1">
    <source>
        <dbReference type="ARBA" id="ARBA00000085"/>
    </source>
</evidence>
<dbReference type="GO" id="GO:0000155">
    <property type="term" value="F:phosphorelay sensor kinase activity"/>
    <property type="evidence" value="ECO:0007669"/>
    <property type="project" value="InterPro"/>
</dbReference>
<evidence type="ECO:0000256" key="5">
    <source>
        <dbReference type="SAM" id="Phobius"/>
    </source>
</evidence>